<dbReference type="STRING" id="930129.SAMN05216352_104188"/>
<feature type="transmembrane region" description="Helical" evidence="1">
    <location>
        <begin position="84"/>
        <end position="103"/>
    </location>
</feature>
<name>A0A1G8HBB5_9BACI</name>
<protein>
    <submittedName>
        <fullName evidence="2">ABC-2 type transport system permease protein</fullName>
    </submittedName>
</protein>
<feature type="transmembrane region" description="Helical" evidence="1">
    <location>
        <begin position="115"/>
        <end position="134"/>
    </location>
</feature>
<evidence type="ECO:0000313" key="3">
    <source>
        <dbReference type="Proteomes" id="UP000199017"/>
    </source>
</evidence>
<keyword evidence="1" id="KW-0812">Transmembrane</keyword>
<feature type="transmembrane region" description="Helical" evidence="1">
    <location>
        <begin position="202"/>
        <end position="221"/>
    </location>
</feature>
<keyword evidence="3" id="KW-1185">Reference proteome</keyword>
<dbReference type="Proteomes" id="UP000199017">
    <property type="component" value="Unassembled WGS sequence"/>
</dbReference>
<evidence type="ECO:0000313" key="2">
    <source>
        <dbReference type="EMBL" id="SDI03964.1"/>
    </source>
</evidence>
<dbReference type="AlphaFoldDB" id="A0A1G8HBB5"/>
<feature type="transmembrane region" description="Helical" evidence="1">
    <location>
        <begin position="365"/>
        <end position="385"/>
    </location>
</feature>
<keyword evidence="1" id="KW-0472">Membrane</keyword>
<accession>A0A1G8HBB5</accession>
<proteinExistence type="predicted"/>
<evidence type="ECO:0000256" key="1">
    <source>
        <dbReference type="SAM" id="Phobius"/>
    </source>
</evidence>
<keyword evidence="1" id="KW-1133">Transmembrane helix</keyword>
<feature type="transmembrane region" description="Helical" evidence="1">
    <location>
        <begin position="295"/>
        <end position="322"/>
    </location>
</feature>
<gene>
    <name evidence="2" type="ORF">SAMN05216352_104188</name>
</gene>
<reference evidence="2 3" key="1">
    <citation type="submission" date="2016-10" db="EMBL/GenBank/DDBJ databases">
        <authorList>
            <person name="de Groot N.N."/>
        </authorList>
    </citation>
    <scope>NUCLEOTIDE SEQUENCE [LARGE SCALE GENOMIC DNA]</scope>
    <source>
        <strain evidence="3">P4B,CCM 7963,CECT 7998,DSM 25260,IBRC-M 10614,KCTC 13821</strain>
    </source>
</reference>
<sequence length="428" mass="46521">MAHQMLLFTAITVGIMNILLFARHTRAEEEDGHIEMVRALPVGRLSNLLAAIIVLFGTNVLLALSVGFGLYALEIESMDLNGSLLYGAGLGAVGFFSQALLRYLRNFRKACGARLAYLSRCLAFPILYVPLVMISEVYVNNYWQPVILTAAVSMMLVILVLYLNAIREAGSGFLPSKPGRRNTTSFLRNPFGLAFRLQRTGIIAWAIGMLVIGSSYVSVFGDLESFFNEIDVMEDLIGSVTGVSLTEQFAAKLMSVISMISTIPALMVIFKLKSEEKKAHTEHVLARTVSRTRLLASYLLIALIVGFVMISIAAGSLGLTAVTVMDDGMSFGAFYSAAMVYLPAIGIMTGIAVLLVGFAPNASGLTWLYLGYSFIVVYLGGLFQFEDWVGNLSPYAHIPQIPVEDMDLMKVSILTMITIVLLAAGFIG</sequence>
<dbReference type="EMBL" id="FNDU01000004">
    <property type="protein sequence ID" value="SDI03964.1"/>
    <property type="molecule type" value="Genomic_DNA"/>
</dbReference>
<feature type="transmembrane region" description="Helical" evidence="1">
    <location>
        <begin position="6"/>
        <end position="24"/>
    </location>
</feature>
<feature type="transmembrane region" description="Helical" evidence="1">
    <location>
        <begin position="45"/>
        <end position="72"/>
    </location>
</feature>
<feature type="transmembrane region" description="Helical" evidence="1">
    <location>
        <begin position="334"/>
        <end position="358"/>
    </location>
</feature>
<feature type="transmembrane region" description="Helical" evidence="1">
    <location>
        <begin position="249"/>
        <end position="270"/>
    </location>
</feature>
<organism evidence="2 3">
    <name type="scientific">Alteribacillus bidgolensis</name>
    <dbReference type="NCBI Taxonomy" id="930129"/>
    <lineage>
        <taxon>Bacteria</taxon>
        <taxon>Bacillati</taxon>
        <taxon>Bacillota</taxon>
        <taxon>Bacilli</taxon>
        <taxon>Bacillales</taxon>
        <taxon>Bacillaceae</taxon>
        <taxon>Alteribacillus</taxon>
    </lineage>
</organism>
<feature type="transmembrane region" description="Helical" evidence="1">
    <location>
        <begin position="408"/>
        <end position="427"/>
    </location>
</feature>
<feature type="transmembrane region" description="Helical" evidence="1">
    <location>
        <begin position="146"/>
        <end position="166"/>
    </location>
</feature>